<sequence>MSNPTTDVAAPKSPPAKGGKKQPPPPIVPSTTSAERLALAQKYGLKPLNVRPALGEYIRDVARRWPFIRVMASSTAYAKNQNNYLGQLWAVLNPILNAAVYVLIFGIILGVSRGVENTVAFIVIGVFMFRFVEASVTGGAKSISGKSQLLRSLHFPRAVLPISSVLSQLATLIPAILVMCVIVLLSGFMADYSPERVTWWWLLLPAAVALLCLFNMGVAFIMARLVATTPDLDNVISFVMRLVMYASGVIFPVTNYVHQDLDLGGWRQTAVELLFDYQPVSVYLYLVRSTLMSEETIQPDGTMWIMGGVWAVLFFVIGFIVFWRAEERYGRD</sequence>
<dbReference type="AlphaFoldDB" id="A0A9X2G3B6"/>
<keyword evidence="8 9" id="KW-0472">Membrane</keyword>
<gene>
    <name evidence="12" type="ORF">APR03_003479</name>
</gene>
<evidence type="ECO:0000256" key="1">
    <source>
        <dbReference type="ARBA" id="ARBA00004429"/>
    </source>
</evidence>
<keyword evidence="5" id="KW-0997">Cell inner membrane</keyword>
<evidence type="ECO:0000256" key="7">
    <source>
        <dbReference type="ARBA" id="ARBA00022989"/>
    </source>
</evidence>
<evidence type="ECO:0000256" key="6">
    <source>
        <dbReference type="ARBA" id="ARBA00022692"/>
    </source>
</evidence>
<comment type="similarity">
    <text evidence="2 9">Belongs to the ABC-2 integral membrane protein family.</text>
</comment>
<dbReference type="EMBL" id="JAMTCS010000011">
    <property type="protein sequence ID" value="MCP2266114.1"/>
    <property type="molecule type" value="Genomic_DNA"/>
</dbReference>
<organism evidence="12 13">
    <name type="scientific">Promicromonospora thailandica</name>
    <dbReference type="NCBI Taxonomy" id="765201"/>
    <lineage>
        <taxon>Bacteria</taxon>
        <taxon>Bacillati</taxon>
        <taxon>Actinomycetota</taxon>
        <taxon>Actinomycetes</taxon>
        <taxon>Micrococcales</taxon>
        <taxon>Promicromonosporaceae</taxon>
        <taxon>Promicromonospora</taxon>
    </lineage>
</organism>
<dbReference type="PANTHER" id="PTHR30413:SF8">
    <property type="entry name" value="TRANSPORT PERMEASE PROTEIN"/>
    <property type="match status" value="1"/>
</dbReference>
<feature type="domain" description="ABC transmembrane type-2" evidence="11">
    <location>
        <begin position="85"/>
        <end position="325"/>
    </location>
</feature>
<dbReference type="PROSITE" id="PS51012">
    <property type="entry name" value="ABC_TM2"/>
    <property type="match status" value="1"/>
</dbReference>
<dbReference type="RefSeq" id="WP_253837663.1">
    <property type="nucleotide sequence ID" value="NZ_JAMTCS010000011.1"/>
</dbReference>
<reference evidence="12" key="1">
    <citation type="submission" date="2022-06" db="EMBL/GenBank/DDBJ databases">
        <title>Genomic Encyclopedia of Archaeal and Bacterial Type Strains, Phase II (KMG-II): from individual species to whole genera.</title>
        <authorList>
            <person name="Goeker M."/>
        </authorList>
    </citation>
    <scope>NUCLEOTIDE SEQUENCE</scope>
    <source>
        <strain evidence="12">DSM 26652</strain>
    </source>
</reference>
<dbReference type="Proteomes" id="UP001139493">
    <property type="component" value="Unassembled WGS sequence"/>
</dbReference>
<protein>
    <recommendedName>
        <fullName evidence="9">Transport permease protein</fullName>
    </recommendedName>
</protein>
<evidence type="ECO:0000256" key="4">
    <source>
        <dbReference type="ARBA" id="ARBA00022475"/>
    </source>
</evidence>
<dbReference type="PANTHER" id="PTHR30413">
    <property type="entry name" value="INNER MEMBRANE TRANSPORT PERMEASE"/>
    <property type="match status" value="1"/>
</dbReference>
<dbReference type="InterPro" id="IPR047817">
    <property type="entry name" value="ABC2_TM_bact-type"/>
</dbReference>
<evidence type="ECO:0000256" key="8">
    <source>
        <dbReference type="ARBA" id="ARBA00023136"/>
    </source>
</evidence>
<dbReference type="Pfam" id="PF01061">
    <property type="entry name" value="ABC2_membrane"/>
    <property type="match status" value="1"/>
</dbReference>
<evidence type="ECO:0000256" key="3">
    <source>
        <dbReference type="ARBA" id="ARBA00022448"/>
    </source>
</evidence>
<name>A0A9X2G3B6_9MICO</name>
<feature type="transmembrane region" description="Helical" evidence="9">
    <location>
        <begin position="88"/>
        <end position="112"/>
    </location>
</feature>
<feature type="transmembrane region" description="Helical" evidence="9">
    <location>
        <begin position="199"/>
        <end position="223"/>
    </location>
</feature>
<feature type="region of interest" description="Disordered" evidence="10">
    <location>
        <begin position="1"/>
        <end position="30"/>
    </location>
</feature>
<keyword evidence="7 9" id="KW-1133">Transmembrane helix</keyword>
<feature type="transmembrane region" description="Helical" evidence="9">
    <location>
        <begin position="158"/>
        <end position="187"/>
    </location>
</feature>
<evidence type="ECO:0000256" key="10">
    <source>
        <dbReference type="SAM" id="MobiDB-lite"/>
    </source>
</evidence>
<evidence type="ECO:0000256" key="5">
    <source>
        <dbReference type="ARBA" id="ARBA00022519"/>
    </source>
</evidence>
<proteinExistence type="inferred from homology"/>
<feature type="transmembrane region" description="Helical" evidence="9">
    <location>
        <begin position="235"/>
        <end position="257"/>
    </location>
</feature>
<feature type="transmembrane region" description="Helical" evidence="9">
    <location>
        <begin position="118"/>
        <end position="137"/>
    </location>
</feature>
<dbReference type="InterPro" id="IPR013525">
    <property type="entry name" value="ABC2_TM"/>
</dbReference>
<keyword evidence="13" id="KW-1185">Reference proteome</keyword>
<dbReference type="GO" id="GO:0005886">
    <property type="term" value="C:plasma membrane"/>
    <property type="evidence" value="ECO:0007669"/>
    <property type="project" value="UniProtKB-SubCell"/>
</dbReference>
<evidence type="ECO:0000256" key="9">
    <source>
        <dbReference type="RuleBase" id="RU361157"/>
    </source>
</evidence>
<keyword evidence="3 9" id="KW-0813">Transport</keyword>
<feature type="compositionally biased region" description="Low complexity" evidence="10">
    <location>
        <begin position="8"/>
        <end position="17"/>
    </location>
</feature>
<dbReference type="GO" id="GO:0140359">
    <property type="term" value="F:ABC-type transporter activity"/>
    <property type="evidence" value="ECO:0007669"/>
    <property type="project" value="InterPro"/>
</dbReference>
<feature type="transmembrane region" description="Helical" evidence="9">
    <location>
        <begin position="301"/>
        <end position="323"/>
    </location>
</feature>
<comment type="caution">
    <text evidence="12">The sequence shown here is derived from an EMBL/GenBank/DDBJ whole genome shotgun (WGS) entry which is preliminary data.</text>
</comment>
<comment type="subcellular location">
    <subcellularLocation>
        <location evidence="1">Cell inner membrane</location>
        <topology evidence="1">Multi-pass membrane protein</topology>
    </subcellularLocation>
    <subcellularLocation>
        <location evidence="9">Cell membrane</location>
        <topology evidence="9">Multi-pass membrane protein</topology>
    </subcellularLocation>
</comment>
<evidence type="ECO:0000313" key="13">
    <source>
        <dbReference type="Proteomes" id="UP001139493"/>
    </source>
</evidence>
<evidence type="ECO:0000313" key="12">
    <source>
        <dbReference type="EMBL" id="MCP2266114.1"/>
    </source>
</evidence>
<dbReference type="GO" id="GO:0015920">
    <property type="term" value="P:lipopolysaccharide transport"/>
    <property type="evidence" value="ECO:0007669"/>
    <property type="project" value="TreeGrafter"/>
</dbReference>
<keyword evidence="4 9" id="KW-1003">Cell membrane</keyword>
<evidence type="ECO:0000256" key="2">
    <source>
        <dbReference type="ARBA" id="ARBA00007783"/>
    </source>
</evidence>
<accession>A0A9X2G3B6</accession>
<evidence type="ECO:0000259" key="11">
    <source>
        <dbReference type="PROSITE" id="PS51012"/>
    </source>
</evidence>
<keyword evidence="6 9" id="KW-0812">Transmembrane</keyword>